<feature type="domain" description="PB1" evidence="2">
    <location>
        <begin position="73"/>
        <end position="181"/>
    </location>
</feature>
<feature type="region of interest" description="Disordered" evidence="1">
    <location>
        <begin position="721"/>
        <end position="740"/>
    </location>
</feature>
<dbReference type="CDD" id="cd06410">
    <property type="entry name" value="PB1_UP2"/>
    <property type="match status" value="1"/>
</dbReference>
<dbReference type="OrthoDB" id="774308at2759"/>
<organism evidence="3 4">
    <name type="scientific">Coffea arabica</name>
    <name type="common">Arabian coffee</name>
    <dbReference type="NCBI Taxonomy" id="13443"/>
    <lineage>
        <taxon>Eukaryota</taxon>
        <taxon>Viridiplantae</taxon>
        <taxon>Streptophyta</taxon>
        <taxon>Embryophyta</taxon>
        <taxon>Tracheophyta</taxon>
        <taxon>Spermatophyta</taxon>
        <taxon>Magnoliopsida</taxon>
        <taxon>eudicotyledons</taxon>
        <taxon>Gunneridae</taxon>
        <taxon>Pentapetalae</taxon>
        <taxon>asterids</taxon>
        <taxon>lamiids</taxon>
        <taxon>Gentianales</taxon>
        <taxon>Rubiaceae</taxon>
        <taxon>Ixoroideae</taxon>
        <taxon>Gardenieae complex</taxon>
        <taxon>Bertiereae - Coffeeae clade</taxon>
        <taxon>Coffeeae</taxon>
        <taxon>Coffea</taxon>
    </lineage>
</organism>
<evidence type="ECO:0000256" key="1">
    <source>
        <dbReference type="SAM" id="MobiDB-lite"/>
    </source>
</evidence>
<sequence length="740" mass="79673">MEPPPLSAPPIATGAPPAPPQTTTVTSYADSVESSPRSRNTDSWDEPPYGPTATTNTNTTAAHPTSTATAAAKLRFMCSYGGHIVPRPHDKSLCYVGGDTRIILVDRQTTLSDLCLRLSKTLLSGKSFSLKYQLPNEDLDSLISVTTDEDLENMVDEYDRLNSSANPASKTSRLRLFIFPCNLDSETSSSIESLLENSSKSNEWFFNALNWNTTASCKVRGFSETSSVNCLLGLDDAAASVENHSAVKDVGDAQLDASLSGKSEGGRSGKGINNNNNNNLTSNVTNNSNVGQDVHSVPDSPMLETSSSFGSTSSSPSMANLPPIKVHSEEGINQKGVVGLGIEEQFSQLNVGVGLNNVQKQEEGGFVAGVATVPPAVAAPGTVLSGLPVMVGGEYPNRVISDDERSEQGVPVGFRKAPQVQQYQQQVPQLQPQPQTTQFQQSKAIGVVDLPSPDSVSSDGSVTNPLSRQKPMMHHEPMVQIQPGNGRNPCNQIDLKAGDFNGRVPMPQHLQDSGYVLQSQFDQYQQLHQQQQFVPTSNQYMHHHPGAVPMYYYSIYPPQQLGHTPGLEHQYPLHFMPSRQPQAYNLPLQQPSYSEPTPSAPSSRPQTPPAAMVPPTAFNPASNATTASKPEMTAGVYRTPAPAAPHMVQVPSSQTPQYAGYSQIHHPSQSIAPSSAATGNYSYEFADPTHAQIYYTQPLAPQLASAQYQTMTSAAQVKFSEASAQLPTESIKQQVRTTQP</sequence>
<dbReference type="PROSITE" id="PS51745">
    <property type="entry name" value="PB1"/>
    <property type="match status" value="1"/>
</dbReference>
<feature type="compositionally biased region" description="Low complexity" evidence="1">
    <location>
        <begin position="449"/>
        <end position="462"/>
    </location>
</feature>
<evidence type="ECO:0000313" key="3">
    <source>
        <dbReference type="Proteomes" id="UP001652660"/>
    </source>
</evidence>
<dbReference type="PANTHER" id="PTHR31066">
    <property type="entry name" value="OS05G0427100 PROTEIN-RELATED"/>
    <property type="match status" value="1"/>
</dbReference>
<feature type="compositionally biased region" description="Polar residues" evidence="1">
    <location>
        <begin position="722"/>
        <end position="740"/>
    </location>
</feature>
<reference evidence="4" key="2">
    <citation type="submission" date="2025-08" db="UniProtKB">
        <authorList>
            <consortium name="RefSeq"/>
        </authorList>
    </citation>
    <scope>IDENTIFICATION</scope>
    <source>
        <tissue evidence="4">Leaves</tissue>
    </source>
</reference>
<dbReference type="InterPro" id="IPR053198">
    <property type="entry name" value="Gynoecium_Dev_Regulator"/>
</dbReference>
<dbReference type="SMART" id="SM00666">
    <property type="entry name" value="PB1"/>
    <property type="match status" value="1"/>
</dbReference>
<feature type="compositionally biased region" description="Polar residues" evidence="1">
    <location>
        <begin position="25"/>
        <end position="38"/>
    </location>
</feature>
<feature type="compositionally biased region" description="Low complexity" evidence="1">
    <location>
        <begin position="51"/>
        <end position="66"/>
    </location>
</feature>
<dbReference type="Pfam" id="PF00564">
    <property type="entry name" value="PB1"/>
    <property type="match status" value="1"/>
</dbReference>
<dbReference type="RefSeq" id="XP_027099856.1">
    <property type="nucleotide sequence ID" value="XM_027244055.2"/>
</dbReference>
<dbReference type="Gene3D" id="3.10.20.90">
    <property type="entry name" value="Phosphatidylinositol 3-kinase Catalytic Subunit, Chain A, domain 1"/>
    <property type="match status" value="1"/>
</dbReference>
<feature type="region of interest" description="Disordered" evidence="1">
    <location>
        <begin position="584"/>
        <end position="629"/>
    </location>
</feature>
<dbReference type="InterPro" id="IPR000270">
    <property type="entry name" value="PB1_dom"/>
</dbReference>
<feature type="compositionally biased region" description="Low complexity" evidence="1">
    <location>
        <begin position="306"/>
        <end position="317"/>
    </location>
</feature>
<feature type="compositionally biased region" description="Low complexity" evidence="1">
    <location>
        <begin position="270"/>
        <end position="290"/>
    </location>
</feature>
<dbReference type="PANTHER" id="PTHR31066:SF27">
    <property type="entry name" value="EXPRESSED PROTEIN"/>
    <property type="match status" value="1"/>
</dbReference>
<keyword evidence="3" id="KW-1185">Reference proteome</keyword>
<proteinExistence type="predicted"/>
<dbReference type="SUPFAM" id="SSF54277">
    <property type="entry name" value="CAD &amp; PB1 domains"/>
    <property type="match status" value="1"/>
</dbReference>
<feature type="region of interest" description="Disordered" evidence="1">
    <location>
        <begin position="449"/>
        <end position="473"/>
    </location>
</feature>
<feature type="region of interest" description="Disordered" evidence="1">
    <location>
        <begin position="258"/>
        <end position="323"/>
    </location>
</feature>
<dbReference type="AlphaFoldDB" id="A0A6P6VAX6"/>
<reference evidence="3" key="1">
    <citation type="journal article" date="2025" name="Foods">
        <title>Unveiling the Microbial Signatures of Arabica Coffee Cherries: Insights into Ripeness Specific Diversity, Functional Traits, and Implications for Quality and Safety.</title>
        <authorList>
            <consortium name="RefSeq"/>
            <person name="Tenea G.N."/>
            <person name="Cifuentes V."/>
            <person name="Reyes P."/>
            <person name="Cevallos-Vallejos M."/>
        </authorList>
    </citation>
    <scope>NUCLEOTIDE SEQUENCE [LARGE SCALE GENOMIC DNA]</scope>
</reference>
<feature type="compositionally biased region" description="Polar residues" evidence="1">
    <location>
        <begin position="584"/>
        <end position="605"/>
    </location>
</feature>
<dbReference type="InterPro" id="IPR053793">
    <property type="entry name" value="PB1-like"/>
</dbReference>
<protein>
    <recommendedName>
        <fullName evidence="2">PB1 domain-containing protein</fullName>
    </recommendedName>
</protein>
<feature type="region of interest" description="Disordered" evidence="1">
    <location>
        <begin position="1"/>
        <end position="66"/>
    </location>
</feature>
<name>A0A6P6VAX6_COFAR</name>
<feature type="compositionally biased region" description="Polar residues" evidence="1">
    <location>
        <begin position="619"/>
        <end position="628"/>
    </location>
</feature>
<evidence type="ECO:0000313" key="4">
    <source>
        <dbReference type="RefSeq" id="XP_027099856.1"/>
    </source>
</evidence>
<dbReference type="Proteomes" id="UP001652660">
    <property type="component" value="Unplaced"/>
</dbReference>
<evidence type="ECO:0000259" key="2">
    <source>
        <dbReference type="PROSITE" id="PS51745"/>
    </source>
</evidence>
<dbReference type="GeneID" id="113719058"/>
<accession>A0A6P6VAX6</accession>
<gene>
    <name evidence="4" type="primary">LOC113719058</name>
</gene>